<sequence length="131" mass="14146">MEVTFLVGVTGACHVACAIAKIQQDDWGFWRGWVATPWENARDFLKLIEACGLESLMDDTAVGIEIGTASTMAPWAFLGSPSRRHETVISHPGTTIARAHHTELDGLFAAAFPPQVKDTTVDMLLCECGAS</sequence>
<dbReference type="OrthoDB" id="10562016at2759"/>
<evidence type="ECO:0000313" key="2">
    <source>
        <dbReference type="Proteomes" id="UP000073492"/>
    </source>
</evidence>
<protein>
    <submittedName>
        <fullName evidence="1">Uncharacterized protein</fullName>
    </submittedName>
</protein>
<dbReference type="Proteomes" id="UP000073492">
    <property type="component" value="Unassembled WGS sequence"/>
</dbReference>
<organism evidence="1 2">
    <name type="scientific">Pseudocercospora musae</name>
    <dbReference type="NCBI Taxonomy" id="113226"/>
    <lineage>
        <taxon>Eukaryota</taxon>
        <taxon>Fungi</taxon>
        <taxon>Dikarya</taxon>
        <taxon>Ascomycota</taxon>
        <taxon>Pezizomycotina</taxon>
        <taxon>Dothideomycetes</taxon>
        <taxon>Dothideomycetidae</taxon>
        <taxon>Mycosphaerellales</taxon>
        <taxon>Mycosphaerellaceae</taxon>
        <taxon>Pseudocercospora</taxon>
    </lineage>
</organism>
<keyword evidence="2" id="KW-1185">Reference proteome</keyword>
<dbReference type="EMBL" id="LFZO01000102">
    <property type="protein sequence ID" value="KXT13842.1"/>
    <property type="molecule type" value="Genomic_DNA"/>
</dbReference>
<reference evidence="1 2" key="1">
    <citation type="submission" date="2015-07" db="EMBL/GenBank/DDBJ databases">
        <title>Comparative genomics of the Sigatoka disease complex on banana suggests a link between parallel evolutionary changes in Pseudocercospora fijiensis and Pseudocercospora eumusae and increased virulence on the banana host.</title>
        <authorList>
            <person name="Chang T.-C."/>
            <person name="Salvucci A."/>
            <person name="Crous P.W."/>
            <person name="Stergiopoulos I."/>
        </authorList>
    </citation>
    <scope>NUCLEOTIDE SEQUENCE [LARGE SCALE GENOMIC DNA]</scope>
    <source>
        <strain evidence="1 2">CBS 116634</strain>
    </source>
</reference>
<accession>A0A139IGZ2</accession>
<evidence type="ECO:0000313" key="1">
    <source>
        <dbReference type="EMBL" id="KXT13842.1"/>
    </source>
</evidence>
<comment type="caution">
    <text evidence="1">The sequence shown here is derived from an EMBL/GenBank/DDBJ whole genome shotgun (WGS) entry which is preliminary data.</text>
</comment>
<name>A0A139IGZ2_9PEZI</name>
<gene>
    <name evidence="1" type="ORF">AC579_6908</name>
</gene>
<proteinExistence type="predicted"/>
<dbReference type="AlphaFoldDB" id="A0A139IGZ2"/>